<name>A0A1B6FPK5_9HEMI</name>
<organism evidence="1">
    <name type="scientific">Cuerna arida</name>
    <dbReference type="NCBI Taxonomy" id="1464854"/>
    <lineage>
        <taxon>Eukaryota</taxon>
        <taxon>Metazoa</taxon>
        <taxon>Ecdysozoa</taxon>
        <taxon>Arthropoda</taxon>
        <taxon>Hexapoda</taxon>
        <taxon>Insecta</taxon>
        <taxon>Pterygota</taxon>
        <taxon>Neoptera</taxon>
        <taxon>Paraneoptera</taxon>
        <taxon>Hemiptera</taxon>
        <taxon>Auchenorrhyncha</taxon>
        <taxon>Membracoidea</taxon>
        <taxon>Cicadellidae</taxon>
        <taxon>Cicadellinae</taxon>
        <taxon>Proconiini</taxon>
        <taxon>Cuerna</taxon>
    </lineage>
</organism>
<accession>A0A1B6FPK5</accession>
<protein>
    <submittedName>
        <fullName evidence="1">Uncharacterized protein</fullName>
    </submittedName>
</protein>
<evidence type="ECO:0000313" key="1">
    <source>
        <dbReference type="EMBL" id="JAS52136.1"/>
    </source>
</evidence>
<feature type="non-terminal residue" evidence="1">
    <location>
        <position position="172"/>
    </location>
</feature>
<gene>
    <name evidence="1" type="ORF">g.45822</name>
</gene>
<dbReference type="EMBL" id="GECZ01017633">
    <property type="protein sequence ID" value="JAS52136.1"/>
    <property type="molecule type" value="Transcribed_RNA"/>
</dbReference>
<sequence>WVIVVGVKANIKFGFFAKMHNSNEKKKSVDYLRKQSRRNYLAKRKDDKIAELEDDIRDDEYLFEAEELTEKEREEREYKKRLLSIVKEHDKAKELENIQRYKMPEDRGKNSKNDYVEVDKTESVPFSEQKKWEAERIASAMYSVGAKNVPKSKDEQEYELLIDSEIEFKPKL</sequence>
<proteinExistence type="predicted"/>
<feature type="non-terminal residue" evidence="1">
    <location>
        <position position="1"/>
    </location>
</feature>
<dbReference type="AlphaFoldDB" id="A0A1B6FPK5"/>
<reference evidence="1" key="1">
    <citation type="submission" date="2015-11" db="EMBL/GenBank/DDBJ databases">
        <title>De novo transcriptome assembly of four potential Pierce s Disease insect vectors from Arizona vineyards.</title>
        <authorList>
            <person name="Tassone E.E."/>
        </authorList>
    </citation>
    <scope>NUCLEOTIDE SEQUENCE</scope>
</reference>